<name>A0AAW6PIL4_9PSED</name>
<feature type="domain" description="Fungal lipase-type" evidence="2">
    <location>
        <begin position="147"/>
        <end position="246"/>
    </location>
</feature>
<dbReference type="InterPro" id="IPR002921">
    <property type="entry name" value="Fungal_lipase-type"/>
</dbReference>
<evidence type="ECO:0000259" key="2">
    <source>
        <dbReference type="Pfam" id="PF01764"/>
    </source>
</evidence>
<dbReference type="RefSeq" id="WP_276216317.1">
    <property type="nucleotide sequence ID" value="NZ_JARJLR010000523.1"/>
</dbReference>
<protein>
    <recommendedName>
        <fullName evidence="2">Fungal lipase-type domain-containing protein</fullName>
    </recommendedName>
</protein>
<dbReference type="GO" id="GO:0006629">
    <property type="term" value="P:lipid metabolic process"/>
    <property type="evidence" value="ECO:0007669"/>
    <property type="project" value="InterPro"/>
</dbReference>
<dbReference type="Pfam" id="PF01764">
    <property type="entry name" value="Lipase_3"/>
    <property type="match status" value="1"/>
</dbReference>
<dbReference type="SUPFAM" id="SSF53474">
    <property type="entry name" value="alpha/beta-Hydrolases"/>
    <property type="match status" value="1"/>
</dbReference>
<comment type="caution">
    <text evidence="3">The sequence shown here is derived from an EMBL/GenBank/DDBJ whole genome shotgun (WGS) entry which is preliminary data.</text>
</comment>
<reference evidence="3" key="1">
    <citation type="submission" date="2023-03" db="EMBL/GenBank/DDBJ databases">
        <title>Draft assemblies of triclosan tolerant bacteria isolated from returned activated sludge.</title>
        <authorList>
            <person name="Van Hamelsveld S."/>
        </authorList>
    </citation>
    <scope>NUCLEOTIDE SEQUENCE</scope>
    <source>
        <strain evidence="3">GW210015_S63</strain>
    </source>
</reference>
<dbReference type="AlphaFoldDB" id="A0AAW6PIL4"/>
<dbReference type="InterPro" id="IPR029058">
    <property type="entry name" value="AB_hydrolase_fold"/>
</dbReference>
<gene>
    <name evidence="3" type="ORF">P3W55_31520</name>
</gene>
<evidence type="ECO:0000256" key="1">
    <source>
        <dbReference type="SAM" id="SignalP"/>
    </source>
</evidence>
<accession>A0AAW6PIL4</accession>
<sequence>MRTTRKSALSLLCIALVGCSVLFQKNDTVLIRNPEATEYKKGDFVDTAKNYWQYTALAANSYLLNWPTYKDKIIKANTNSINRDIKVRFSKSCRENTEELIPTPDWYAWPDFPPPKVLEKADTPKLFFSVWEHRTGQENDHVSEVAIVFRGTEADQLEDWLSNARWFIPKWLKNEDQYGITRDYVAKAFEAEVRNRIKQGRLPSNVTIIALGHSLGGGLAQQFAYALPQNPLDPIRVKRVIAFNSSPVTGWNGTANPPRDENAKGLEIDRIFEHGEVLAYIRLPINIFVPPNRRSSIVKDIRFNLKEIPSGIGNHVSRFFACRLAEIAGATNGVIHTENWNEPMLLDE</sequence>
<organism evidence="3 4">
    <name type="scientific">Pseudomonas citronellolis</name>
    <dbReference type="NCBI Taxonomy" id="53408"/>
    <lineage>
        <taxon>Bacteria</taxon>
        <taxon>Pseudomonadati</taxon>
        <taxon>Pseudomonadota</taxon>
        <taxon>Gammaproteobacteria</taxon>
        <taxon>Pseudomonadales</taxon>
        <taxon>Pseudomonadaceae</taxon>
        <taxon>Pseudomonas</taxon>
    </lineage>
</organism>
<keyword evidence="1" id="KW-0732">Signal</keyword>
<dbReference type="PROSITE" id="PS51257">
    <property type="entry name" value="PROKAR_LIPOPROTEIN"/>
    <property type="match status" value="1"/>
</dbReference>
<proteinExistence type="predicted"/>
<dbReference type="Gene3D" id="3.40.50.1820">
    <property type="entry name" value="alpha/beta hydrolase"/>
    <property type="match status" value="1"/>
</dbReference>
<dbReference type="Proteomes" id="UP001220662">
    <property type="component" value="Unassembled WGS sequence"/>
</dbReference>
<evidence type="ECO:0000313" key="4">
    <source>
        <dbReference type="Proteomes" id="UP001220662"/>
    </source>
</evidence>
<evidence type="ECO:0000313" key="3">
    <source>
        <dbReference type="EMBL" id="MDF3846252.1"/>
    </source>
</evidence>
<dbReference type="EMBL" id="JARJLR010000523">
    <property type="protein sequence ID" value="MDF3846252.1"/>
    <property type="molecule type" value="Genomic_DNA"/>
</dbReference>
<feature type="signal peptide" evidence="1">
    <location>
        <begin position="1"/>
        <end position="25"/>
    </location>
</feature>
<feature type="chain" id="PRO_5043846210" description="Fungal lipase-type domain-containing protein" evidence="1">
    <location>
        <begin position="26"/>
        <end position="348"/>
    </location>
</feature>